<feature type="chain" id="PRO_5040517351" evidence="2">
    <location>
        <begin position="22"/>
        <end position="152"/>
    </location>
</feature>
<reference evidence="3" key="1">
    <citation type="journal article" date="2021" name="IMA Fungus">
        <title>Genomic characterization of three marine fungi, including Emericellopsis atlantica sp. nov. with signatures of a generalist lifestyle and marine biomass degradation.</title>
        <authorList>
            <person name="Hagestad O.C."/>
            <person name="Hou L."/>
            <person name="Andersen J.H."/>
            <person name="Hansen E.H."/>
            <person name="Altermark B."/>
            <person name="Li C."/>
            <person name="Kuhnert E."/>
            <person name="Cox R.J."/>
            <person name="Crous P.W."/>
            <person name="Spatafora J.W."/>
            <person name="Lail K."/>
            <person name="Amirebrahimi M."/>
            <person name="Lipzen A."/>
            <person name="Pangilinan J."/>
            <person name="Andreopoulos W."/>
            <person name="Hayes R.D."/>
            <person name="Ng V."/>
            <person name="Grigoriev I.V."/>
            <person name="Jackson S.A."/>
            <person name="Sutton T.D.S."/>
            <person name="Dobson A.D.W."/>
            <person name="Rama T."/>
        </authorList>
    </citation>
    <scope>NUCLEOTIDE SEQUENCE</scope>
    <source>
        <strain evidence="3">TRa3180A</strain>
    </source>
</reference>
<keyword evidence="2" id="KW-0732">Signal</keyword>
<keyword evidence="1" id="KW-1133">Transmembrane helix</keyword>
<dbReference type="AlphaFoldDB" id="A0A9P7Z9L8"/>
<comment type="caution">
    <text evidence="3">The sequence shown here is derived from an EMBL/GenBank/DDBJ whole genome shotgun (WGS) entry which is preliminary data.</text>
</comment>
<dbReference type="OrthoDB" id="3438213at2759"/>
<proteinExistence type="predicted"/>
<feature type="transmembrane region" description="Helical" evidence="1">
    <location>
        <begin position="132"/>
        <end position="151"/>
    </location>
</feature>
<dbReference type="EMBL" id="MU253762">
    <property type="protein sequence ID" value="KAG9247837.1"/>
    <property type="molecule type" value="Genomic_DNA"/>
</dbReference>
<evidence type="ECO:0000256" key="1">
    <source>
        <dbReference type="SAM" id="Phobius"/>
    </source>
</evidence>
<dbReference type="Proteomes" id="UP000887226">
    <property type="component" value="Unassembled WGS sequence"/>
</dbReference>
<name>A0A9P7Z9L8_9HELO</name>
<keyword evidence="1" id="KW-0472">Membrane</keyword>
<sequence length="152" mass="15871">MQYLPSTLLLALLFIFSSVLANPTRPAKVPFTEPIHKRDATISCAEYASIANLSSISANSTIRAAYLQASPLGTDPTRAPLDQAELKEPSLIFDAELNTRCGNLTTIALAAVNTNFSMGVVGPFQVNAAGRAVGSVSLAALVSVILVAGLLL</sequence>
<evidence type="ECO:0000313" key="4">
    <source>
        <dbReference type="Proteomes" id="UP000887226"/>
    </source>
</evidence>
<gene>
    <name evidence="3" type="ORF">BJ878DRAFT_129254</name>
</gene>
<feature type="signal peptide" evidence="2">
    <location>
        <begin position="1"/>
        <end position="21"/>
    </location>
</feature>
<protein>
    <submittedName>
        <fullName evidence="3">Uncharacterized protein</fullName>
    </submittedName>
</protein>
<accession>A0A9P7Z9L8</accession>
<keyword evidence="1" id="KW-0812">Transmembrane</keyword>
<organism evidence="3 4">
    <name type="scientific">Calycina marina</name>
    <dbReference type="NCBI Taxonomy" id="1763456"/>
    <lineage>
        <taxon>Eukaryota</taxon>
        <taxon>Fungi</taxon>
        <taxon>Dikarya</taxon>
        <taxon>Ascomycota</taxon>
        <taxon>Pezizomycotina</taxon>
        <taxon>Leotiomycetes</taxon>
        <taxon>Helotiales</taxon>
        <taxon>Pezizellaceae</taxon>
        <taxon>Calycina</taxon>
    </lineage>
</organism>
<evidence type="ECO:0000313" key="3">
    <source>
        <dbReference type="EMBL" id="KAG9247837.1"/>
    </source>
</evidence>
<evidence type="ECO:0000256" key="2">
    <source>
        <dbReference type="SAM" id="SignalP"/>
    </source>
</evidence>
<keyword evidence="4" id="KW-1185">Reference proteome</keyword>